<organism evidence="3 4">
    <name type="scientific">Candidatus Desulfacyla euxinica</name>
    <dbReference type="NCBI Taxonomy" id="2841693"/>
    <lineage>
        <taxon>Bacteria</taxon>
        <taxon>Deltaproteobacteria</taxon>
        <taxon>Candidatus Desulfacyla</taxon>
    </lineage>
</organism>
<dbReference type="SMART" id="SM00091">
    <property type="entry name" value="PAS"/>
    <property type="match status" value="1"/>
</dbReference>
<dbReference type="Gene3D" id="3.30.450.20">
    <property type="entry name" value="PAS domain"/>
    <property type="match status" value="1"/>
</dbReference>
<protein>
    <submittedName>
        <fullName evidence="3">PAS domain S-box protein</fullName>
    </submittedName>
</protein>
<dbReference type="EMBL" id="JACNJD010000245">
    <property type="protein sequence ID" value="MBC8177929.1"/>
    <property type="molecule type" value="Genomic_DNA"/>
</dbReference>
<dbReference type="AlphaFoldDB" id="A0A8J6N1P8"/>
<comment type="caution">
    <text evidence="3">The sequence shown here is derived from an EMBL/GenBank/DDBJ whole genome shotgun (WGS) entry which is preliminary data.</text>
</comment>
<sequence>MKNSQNQSNEVFKSLSEPEITRQLPKEITNDAFSILIDAINSTVGGVIITDLEGFIRFVNPSFCKMFDYSSADIIGKNATELFATKEVRKFTDVITIIDISRNDTEEFVVEMKDGKNFVVEVSASNVTSASGELVGRIASFVDITKRKQIEADREELIKKLQDALDKIRVLRGILPICASCKKIRDDSGYWCQIESYIKEHSEAVFSHGICPDCAKKLYPEFYK</sequence>
<feature type="domain" description="PAC" evidence="2">
    <location>
        <begin position="103"/>
        <end position="156"/>
    </location>
</feature>
<evidence type="ECO:0000313" key="4">
    <source>
        <dbReference type="Proteomes" id="UP000650524"/>
    </source>
</evidence>
<evidence type="ECO:0000313" key="3">
    <source>
        <dbReference type="EMBL" id="MBC8177929.1"/>
    </source>
</evidence>
<dbReference type="InterPro" id="IPR000014">
    <property type="entry name" value="PAS"/>
</dbReference>
<name>A0A8J6N1P8_9DELT</name>
<gene>
    <name evidence="3" type="ORF">H8E19_11045</name>
</gene>
<dbReference type="InterPro" id="IPR000700">
    <property type="entry name" value="PAS-assoc_C"/>
</dbReference>
<evidence type="ECO:0000259" key="1">
    <source>
        <dbReference type="PROSITE" id="PS50112"/>
    </source>
</evidence>
<dbReference type="PROSITE" id="PS50113">
    <property type="entry name" value="PAC"/>
    <property type="match status" value="1"/>
</dbReference>
<reference evidence="3 4" key="1">
    <citation type="submission" date="2020-08" db="EMBL/GenBank/DDBJ databases">
        <title>Bridging the membrane lipid divide: bacteria of the FCB group superphylum have the potential to synthesize archaeal ether lipids.</title>
        <authorList>
            <person name="Villanueva L."/>
            <person name="Von Meijenfeldt F.A.B."/>
            <person name="Westbye A.B."/>
            <person name="Yadav S."/>
            <person name="Hopmans E.C."/>
            <person name="Dutilh B.E."/>
            <person name="Sinninghe Damste J.S."/>
        </authorList>
    </citation>
    <scope>NUCLEOTIDE SEQUENCE [LARGE SCALE GENOMIC DNA]</scope>
    <source>
        <strain evidence="3">NIOZ-UU27</strain>
    </source>
</reference>
<dbReference type="Proteomes" id="UP000650524">
    <property type="component" value="Unassembled WGS sequence"/>
</dbReference>
<accession>A0A8J6N1P8</accession>
<dbReference type="Pfam" id="PF13426">
    <property type="entry name" value="PAS_9"/>
    <property type="match status" value="1"/>
</dbReference>
<dbReference type="NCBIfam" id="TIGR00229">
    <property type="entry name" value="sensory_box"/>
    <property type="match status" value="1"/>
</dbReference>
<dbReference type="SUPFAM" id="SSF55785">
    <property type="entry name" value="PYP-like sensor domain (PAS domain)"/>
    <property type="match status" value="1"/>
</dbReference>
<dbReference type="InterPro" id="IPR035965">
    <property type="entry name" value="PAS-like_dom_sf"/>
</dbReference>
<evidence type="ECO:0000259" key="2">
    <source>
        <dbReference type="PROSITE" id="PS50113"/>
    </source>
</evidence>
<dbReference type="PROSITE" id="PS50112">
    <property type="entry name" value="PAS"/>
    <property type="match status" value="1"/>
</dbReference>
<feature type="domain" description="PAS" evidence="1">
    <location>
        <begin position="32"/>
        <end position="95"/>
    </location>
</feature>
<dbReference type="CDD" id="cd00130">
    <property type="entry name" value="PAS"/>
    <property type="match status" value="1"/>
</dbReference>
<proteinExistence type="predicted"/>